<dbReference type="Proteomes" id="UP000540989">
    <property type="component" value="Unassembled WGS sequence"/>
</dbReference>
<evidence type="ECO:0000313" key="15">
    <source>
        <dbReference type="EMBL" id="MBB5059802.1"/>
    </source>
</evidence>
<keyword evidence="8 15" id="KW-0418">Kinase</keyword>
<dbReference type="Gene3D" id="1.20.120.620">
    <property type="entry name" value="Backbone structure of the membrane domain of e. Coli histidine kinase receptor kdpd"/>
    <property type="match status" value="1"/>
</dbReference>
<keyword evidence="5 15" id="KW-0808">Transferase</keyword>
<evidence type="ECO:0000256" key="2">
    <source>
        <dbReference type="ARBA" id="ARBA00004141"/>
    </source>
</evidence>
<dbReference type="Gene3D" id="3.30.565.10">
    <property type="entry name" value="Histidine kinase-like ATPase, C-terminal domain"/>
    <property type="match status" value="1"/>
</dbReference>
<dbReference type="SUPFAM" id="SSF55874">
    <property type="entry name" value="ATPase domain of HSP90 chaperone/DNA topoisomerase II/histidine kinase"/>
    <property type="match status" value="1"/>
</dbReference>
<evidence type="ECO:0000256" key="10">
    <source>
        <dbReference type="ARBA" id="ARBA00022989"/>
    </source>
</evidence>
<proteinExistence type="predicted"/>
<evidence type="ECO:0000256" key="5">
    <source>
        <dbReference type="ARBA" id="ARBA00022679"/>
    </source>
</evidence>
<gene>
    <name evidence="15" type="ORF">HDF16_004531</name>
</gene>
<keyword evidence="16" id="KW-1185">Reference proteome</keyword>
<dbReference type="PANTHER" id="PTHR45569">
    <property type="entry name" value="SENSOR PROTEIN KDPD"/>
    <property type="match status" value="1"/>
</dbReference>
<evidence type="ECO:0000256" key="9">
    <source>
        <dbReference type="ARBA" id="ARBA00022840"/>
    </source>
</evidence>
<dbReference type="GO" id="GO:0005524">
    <property type="term" value="F:ATP binding"/>
    <property type="evidence" value="ECO:0007669"/>
    <property type="project" value="UniProtKB-KW"/>
</dbReference>
<dbReference type="Pfam" id="PF02518">
    <property type="entry name" value="HATPase_c"/>
    <property type="match status" value="1"/>
</dbReference>
<dbReference type="CDD" id="cd00082">
    <property type="entry name" value="HisKA"/>
    <property type="match status" value="1"/>
</dbReference>
<dbReference type="InterPro" id="IPR025201">
    <property type="entry name" value="KdpD_TM"/>
</dbReference>
<organism evidence="15 16">
    <name type="scientific">Granulicella aggregans</name>
    <dbReference type="NCBI Taxonomy" id="474949"/>
    <lineage>
        <taxon>Bacteria</taxon>
        <taxon>Pseudomonadati</taxon>
        <taxon>Acidobacteriota</taxon>
        <taxon>Terriglobia</taxon>
        <taxon>Terriglobales</taxon>
        <taxon>Acidobacteriaceae</taxon>
        <taxon>Granulicella</taxon>
    </lineage>
</organism>
<dbReference type="EC" id="2.7.13.3" evidence="3"/>
<keyword evidence="9" id="KW-0067">ATP-binding</keyword>
<evidence type="ECO:0000256" key="7">
    <source>
        <dbReference type="ARBA" id="ARBA00022741"/>
    </source>
</evidence>
<dbReference type="InterPro" id="IPR005467">
    <property type="entry name" value="His_kinase_dom"/>
</dbReference>
<keyword evidence="10 13" id="KW-1133">Transmembrane helix</keyword>
<dbReference type="CDD" id="cd00075">
    <property type="entry name" value="HATPase"/>
    <property type="match status" value="1"/>
</dbReference>
<comment type="catalytic activity">
    <reaction evidence="1">
        <text>ATP + protein L-histidine = ADP + protein N-phospho-L-histidine.</text>
        <dbReference type="EC" id="2.7.13.3"/>
    </reaction>
</comment>
<dbReference type="Gene3D" id="3.30.450.40">
    <property type="match status" value="1"/>
</dbReference>
<keyword evidence="12 13" id="KW-0472">Membrane</keyword>
<dbReference type="FunFam" id="3.30.565.10:FF:000006">
    <property type="entry name" value="Sensor histidine kinase WalK"/>
    <property type="match status" value="1"/>
</dbReference>
<evidence type="ECO:0000256" key="11">
    <source>
        <dbReference type="ARBA" id="ARBA00023012"/>
    </source>
</evidence>
<evidence type="ECO:0000256" key="4">
    <source>
        <dbReference type="ARBA" id="ARBA00022553"/>
    </source>
</evidence>
<dbReference type="GO" id="GO:0000155">
    <property type="term" value="F:phosphorelay sensor kinase activity"/>
    <property type="evidence" value="ECO:0007669"/>
    <property type="project" value="InterPro"/>
</dbReference>
<evidence type="ECO:0000259" key="14">
    <source>
        <dbReference type="PROSITE" id="PS50109"/>
    </source>
</evidence>
<feature type="transmembrane region" description="Helical" evidence="13">
    <location>
        <begin position="12"/>
        <end position="30"/>
    </location>
</feature>
<dbReference type="PRINTS" id="PR00344">
    <property type="entry name" value="BCTRLSENSOR"/>
</dbReference>
<evidence type="ECO:0000256" key="6">
    <source>
        <dbReference type="ARBA" id="ARBA00022692"/>
    </source>
</evidence>
<evidence type="ECO:0000256" key="8">
    <source>
        <dbReference type="ARBA" id="ARBA00022777"/>
    </source>
</evidence>
<dbReference type="PROSITE" id="PS50109">
    <property type="entry name" value="HIS_KIN"/>
    <property type="match status" value="1"/>
</dbReference>
<evidence type="ECO:0000256" key="3">
    <source>
        <dbReference type="ARBA" id="ARBA00012438"/>
    </source>
</evidence>
<reference evidence="15 16" key="1">
    <citation type="submission" date="2020-08" db="EMBL/GenBank/DDBJ databases">
        <title>Genomic Encyclopedia of Type Strains, Phase IV (KMG-V): Genome sequencing to study the core and pangenomes of soil and plant-associated prokaryotes.</title>
        <authorList>
            <person name="Whitman W."/>
        </authorList>
    </citation>
    <scope>NUCLEOTIDE SEQUENCE [LARGE SCALE GENOMIC DNA]</scope>
    <source>
        <strain evidence="15 16">M8UP14</strain>
    </source>
</reference>
<sequence length="480" mass="53106">MQMRLLVKVIPYIVSTVVLALIVYVYFHLIRVNTTTVAMTLIIDILLVAAYWGFRPSLYTSLAAALCFNYYFLPPFLTFTVSDSQNWIALTAFLGTGIIASNLSDRAQTETRISNKRRREAERLYEFSQQLLVAPNVVELVGTVPAKLVDIFALRDVALYLQSRNRTYRSHQEFFANDRELRVAAQVQDHSTREGNITFVPIRLGMRPIGAFAIAGTGVSRETLDAIGGLIAIAVERARAVETLSRSEAGRESERLRNAILDSVTHQLRTPLTSITMAISALRNDPDLPEEAKSEMMIVIDEEAERLNQLISQAVEMAELDTDDVKLELSPSDIEPLLSEALREAKINHAHHPVEIHVAPELPKVWLDHARIVKVLLHLIENAANYSPAGTPIILSAEPSGKCVVVSVADRGPGIDDLERMMIFDKFYRGESQRFRVQGTGMGLAIAKAIVEAHHGTIGVTSQLGQGSVFSFTLPVNAPA</sequence>
<dbReference type="InterPro" id="IPR052023">
    <property type="entry name" value="Histidine_kinase_KdpD"/>
</dbReference>
<dbReference type="InterPro" id="IPR003661">
    <property type="entry name" value="HisK_dim/P_dom"/>
</dbReference>
<dbReference type="InterPro" id="IPR003594">
    <property type="entry name" value="HATPase_dom"/>
</dbReference>
<comment type="subcellular location">
    <subcellularLocation>
        <location evidence="2">Membrane</location>
        <topology evidence="2">Multi-pass membrane protein</topology>
    </subcellularLocation>
</comment>
<dbReference type="InterPro" id="IPR029016">
    <property type="entry name" value="GAF-like_dom_sf"/>
</dbReference>
<keyword evidence="11" id="KW-0902">Two-component regulatory system</keyword>
<protein>
    <recommendedName>
        <fullName evidence="3">histidine kinase</fullName>
        <ecNumber evidence="3">2.7.13.3</ecNumber>
    </recommendedName>
</protein>
<dbReference type="Pfam" id="PF13493">
    <property type="entry name" value="DUF4118"/>
    <property type="match status" value="1"/>
</dbReference>
<dbReference type="SMART" id="SM00388">
    <property type="entry name" value="HisKA"/>
    <property type="match status" value="1"/>
</dbReference>
<dbReference type="AlphaFoldDB" id="A0A7W7ZH87"/>
<dbReference type="EMBL" id="JACHIP010000007">
    <property type="protein sequence ID" value="MBB5059802.1"/>
    <property type="molecule type" value="Genomic_DNA"/>
</dbReference>
<evidence type="ECO:0000256" key="1">
    <source>
        <dbReference type="ARBA" id="ARBA00000085"/>
    </source>
</evidence>
<keyword evidence="6 13" id="KW-0812">Transmembrane</keyword>
<dbReference type="SUPFAM" id="SSF47384">
    <property type="entry name" value="Homodimeric domain of signal transducing histidine kinase"/>
    <property type="match status" value="1"/>
</dbReference>
<dbReference type="GO" id="GO:0005886">
    <property type="term" value="C:plasma membrane"/>
    <property type="evidence" value="ECO:0007669"/>
    <property type="project" value="TreeGrafter"/>
</dbReference>
<evidence type="ECO:0000256" key="12">
    <source>
        <dbReference type="ARBA" id="ARBA00023136"/>
    </source>
</evidence>
<dbReference type="InterPro" id="IPR038318">
    <property type="entry name" value="KdpD_sf"/>
</dbReference>
<evidence type="ECO:0000313" key="16">
    <source>
        <dbReference type="Proteomes" id="UP000540989"/>
    </source>
</evidence>
<feature type="domain" description="Histidine kinase" evidence="14">
    <location>
        <begin position="263"/>
        <end position="478"/>
    </location>
</feature>
<feature type="transmembrane region" description="Helical" evidence="13">
    <location>
        <begin position="61"/>
        <end position="81"/>
    </location>
</feature>
<accession>A0A7W7ZH87</accession>
<keyword evidence="4" id="KW-0597">Phosphoprotein</keyword>
<dbReference type="SMART" id="SM00387">
    <property type="entry name" value="HATPase_c"/>
    <property type="match status" value="1"/>
</dbReference>
<name>A0A7W7ZH87_9BACT</name>
<feature type="transmembrane region" description="Helical" evidence="13">
    <location>
        <begin position="36"/>
        <end position="54"/>
    </location>
</feature>
<dbReference type="PANTHER" id="PTHR45569:SF1">
    <property type="entry name" value="SENSOR PROTEIN KDPD"/>
    <property type="match status" value="1"/>
</dbReference>
<evidence type="ECO:0000256" key="13">
    <source>
        <dbReference type="SAM" id="Phobius"/>
    </source>
</evidence>
<dbReference type="InterPro" id="IPR004358">
    <property type="entry name" value="Sig_transdc_His_kin-like_C"/>
</dbReference>
<dbReference type="Gene3D" id="1.10.287.130">
    <property type="match status" value="1"/>
</dbReference>
<dbReference type="Pfam" id="PF00512">
    <property type="entry name" value="HisKA"/>
    <property type="match status" value="1"/>
</dbReference>
<dbReference type="InterPro" id="IPR036890">
    <property type="entry name" value="HATPase_C_sf"/>
</dbReference>
<comment type="caution">
    <text evidence="15">The sequence shown here is derived from an EMBL/GenBank/DDBJ whole genome shotgun (WGS) entry which is preliminary data.</text>
</comment>
<keyword evidence="7" id="KW-0547">Nucleotide-binding</keyword>
<dbReference type="InterPro" id="IPR036097">
    <property type="entry name" value="HisK_dim/P_sf"/>
</dbReference>